<name>A0A2W7R9A3_9BACT</name>
<dbReference type="Proteomes" id="UP000249115">
    <property type="component" value="Unassembled WGS sequence"/>
</dbReference>
<evidence type="ECO:0000259" key="4">
    <source>
        <dbReference type="PROSITE" id="PS51898"/>
    </source>
</evidence>
<keyword evidence="8" id="KW-1185">Reference proteome</keyword>
<dbReference type="Pfam" id="PF13102">
    <property type="entry name" value="Phage_int_SAM_5"/>
    <property type="match status" value="1"/>
</dbReference>
<dbReference type="EMBL" id="QKZU01000007">
    <property type="protein sequence ID" value="PZX57014.1"/>
    <property type="molecule type" value="Genomic_DNA"/>
</dbReference>
<evidence type="ECO:0000313" key="5">
    <source>
        <dbReference type="EMBL" id="PZX57014.1"/>
    </source>
</evidence>
<evidence type="ECO:0000256" key="2">
    <source>
        <dbReference type="ARBA" id="ARBA00023125"/>
    </source>
</evidence>
<dbReference type="InterPro" id="IPR013762">
    <property type="entry name" value="Integrase-like_cat_sf"/>
</dbReference>
<dbReference type="Gene3D" id="1.10.443.10">
    <property type="entry name" value="Intergrase catalytic core"/>
    <property type="match status" value="1"/>
</dbReference>
<dbReference type="RefSeq" id="WP_086501465.1">
    <property type="nucleotide sequence ID" value="NZ_MSSV01000008.1"/>
</dbReference>
<comment type="caution">
    <text evidence="5">The sequence shown here is derived from an EMBL/GenBank/DDBJ whole genome shotgun (WGS) entry which is preliminary data.</text>
</comment>
<reference evidence="6 8" key="2">
    <citation type="submission" date="2019-08" db="EMBL/GenBank/DDBJ databases">
        <title>Genome of Algoriphagus ratkowskyi IC026.</title>
        <authorList>
            <person name="Bowman J.P."/>
        </authorList>
    </citation>
    <scope>NUCLEOTIDE SEQUENCE [LARGE SCALE GENOMIC DNA]</scope>
    <source>
        <strain evidence="6 8">IC026</strain>
    </source>
</reference>
<dbReference type="OrthoDB" id="9806835at2"/>
<evidence type="ECO:0000313" key="7">
    <source>
        <dbReference type="Proteomes" id="UP000249115"/>
    </source>
</evidence>
<evidence type="ECO:0000256" key="3">
    <source>
        <dbReference type="ARBA" id="ARBA00023172"/>
    </source>
</evidence>
<dbReference type="InterPro" id="IPR002104">
    <property type="entry name" value="Integrase_catalytic"/>
</dbReference>
<dbReference type="CDD" id="cd01185">
    <property type="entry name" value="INTN1_C_like"/>
    <property type="match status" value="1"/>
</dbReference>
<dbReference type="InterPro" id="IPR010998">
    <property type="entry name" value="Integrase_recombinase_N"/>
</dbReference>
<dbReference type="PANTHER" id="PTHR30349:SF64">
    <property type="entry name" value="PROPHAGE INTEGRASE INTD-RELATED"/>
    <property type="match status" value="1"/>
</dbReference>
<reference evidence="5 7" key="1">
    <citation type="submission" date="2018-06" db="EMBL/GenBank/DDBJ databases">
        <title>Genomic Encyclopedia of Archaeal and Bacterial Type Strains, Phase II (KMG-II): from individual species to whole genera.</title>
        <authorList>
            <person name="Goeker M."/>
        </authorList>
    </citation>
    <scope>NUCLEOTIDE SEQUENCE [LARGE SCALE GENOMIC DNA]</scope>
    <source>
        <strain evidence="5 7">DSM 22686</strain>
    </source>
</reference>
<dbReference type="Proteomes" id="UP000321927">
    <property type="component" value="Unassembled WGS sequence"/>
</dbReference>
<proteinExistence type="inferred from homology"/>
<dbReference type="AlphaFoldDB" id="A0A2W7R9A3"/>
<protein>
    <submittedName>
        <fullName evidence="6">Site-specific integrase</fullName>
    </submittedName>
    <submittedName>
        <fullName evidence="5">Site-specific recombinase XerD</fullName>
    </submittedName>
</protein>
<sequence length="376" mass="43517">MKAIKVTLRKRSLENNKVSLYLDFYPPIQDPSTGKKKRRDYLGLHIFASPKTPTEKEFNRICLLKAESIRNQKEIEFLSNNFGFYDKFNQKRDFLQYFLDKGRSRSSSMGNYGNWKSAYEHLNIYSGGSCTFSEVTAEFCEGFKDYLSRTKSIGRNQKLSANTQLSYFAKLRASLKDALKEKIITSDPCISITNVRAEGSNRVYLTQSEVKKLYLTPCHQLPELRLASLFSCMTGLRWSDIEKLTWEEIEDPDQSTISLLKYRQRKTGRFEYLPISNQAREILGERQNQKERVFPKLKYSATNNTILKNWVHNAGILKNITFHCFRHTYATLQLAGGTDIYVISGNLGHSQLKTTEIYTKITNEKKVEAADKIKLY</sequence>
<dbReference type="PROSITE" id="PS51898">
    <property type="entry name" value="TYR_RECOMBINASE"/>
    <property type="match status" value="1"/>
</dbReference>
<evidence type="ECO:0000313" key="6">
    <source>
        <dbReference type="EMBL" id="TXD79917.1"/>
    </source>
</evidence>
<dbReference type="Pfam" id="PF00589">
    <property type="entry name" value="Phage_integrase"/>
    <property type="match status" value="1"/>
</dbReference>
<dbReference type="Gene3D" id="1.10.150.130">
    <property type="match status" value="1"/>
</dbReference>
<dbReference type="GO" id="GO:0006310">
    <property type="term" value="P:DNA recombination"/>
    <property type="evidence" value="ECO:0007669"/>
    <property type="project" value="UniProtKB-KW"/>
</dbReference>
<dbReference type="EMBL" id="VORV01000001">
    <property type="protein sequence ID" value="TXD79917.1"/>
    <property type="molecule type" value="Genomic_DNA"/>
</dbReference>
<dbReference type="InterPro" id="IPR011010">
    <property type="entry name" value="DNA_brk_join_enz"/>
</dbReference>
<dbReference type="PANTHER" id="PTHR30349">
    <property type="entry name" value="PHAGE INTEGRASE-RELATED"/>
    <property type="match status" value="1"/>
</dbReference>
<evidence type="ECO:0000256" key="1">
    <source>
        <dbReference type="ARBA" id="ARBA00008857"/>
    </source>
</evidence>
<gene>
    <name evidence="6" type="ORF">ESW18_01940</name>
    <name evidence="5" type="ORF">LV84_02145</name>
</gene>
<dbReference type="InterPro" id="IPR050090">
    <property type="entry name" value="Tyrosine_recombinase_XerCD"/>
</dbReference>
<dbReference type="GO" id="GO:0003677">
    <property type="term" value="F:DNA binding"/>
    <property type="evidence" value="ECO:0007669"/>
    <property type="project" value="UniProtKB-KW"/>
</dbReference>
<keyword evidence="3" id="KW-0233">DNA recombination</keyword>
<dbReference type="InterPro" id="IPR025269">
    <property type="entry name" value="SAM-like_dom"/>
</dbReference>
<keyword evidence="2" id="KW-0238">DNA-binding</keyword>
<dbReference type="GO" id="GO:0015074">
    <property type="term" value="P:DNA integration"/>
    <property type="evidence" value="ECO:0007669"/>
    <property type="project" value="InterPro"/>
</dbReference>
<comment type="similarity">
    <text evidence="1">Belongs to the 'phage' integrase family.</text>
</comment>
<dbReference type="SUPFAM" id="SSF56349">
    <property type="entry name" value="DNA breaking-rejoining enzymes"/>
    <property type="match status" value="1"/>
</dbReference>
<evidence type="ECO:0000313" key="8">
    <source>
        <dbReference type="Proteomes" id="UP000321927"/>
    </source>
</evidence>
<accession>A0A2W7R9A3</accession>
<organism evidence="5 7">
    <name type="scientific">Algoriphagus ratkowskyi</name>
    <dbReference type="NCBI Taxonomy" id="57028"/>
    <lineage>
        <taxon>Bacteria</taxon>
        <taxon>Pseudomonadati</taxon>
        <taxon>Bacteroidota</taxon>
        <taxon>Cytophagia</taxon>
        <taxon>Cytophagales</taxon>
        <taxon>Cyclobacteriaceae</taxon>
        <taxon>Algoriphagus</taxon>
    </lineage>
</organism>
<feature type="domain" description="Tyr recombinase" evidence="4">
    <location>
        <begin position="200"/>
        <end position="371"/>
    </location>
</feature>